<dbReference type="AlphaFoldDB" id="A0A2T3HJF9"/>
<evidence type="ECO:0000256" key="1">
    <source>
        <dbReference type="SAM" id="SignalP"/>
    </source>
</evidence>
<organism evidence="3 4">
    <name type="scientific">Pedobacter yulinensis</name>
    <dbReference type="NCBI Taxonomy" id="2126353"/>
    <lineage>
        <taxon>Bacteria</taxon>
        <taxon>Pseudomonadati</taxon>
        <taxon>Bacteroidota</taxon>
        <taxon>Sphingobacteriia</taxon>
        <taxon>Sphingobacteriales</taxon>
        <taxon>Sphingobacteriaceae</taxon>
        <taxon>Pedobacter</taxon>
    </lineage>
</organism>
<gene>
    <name evidence="3" type="ORF">C7T94_07845</name>
</gene>
<feature type="domain" description="Outer membrane protein beta-barrel" evidence="2">
    <location>
        <begin position="39"/>
        <end position="221"/>
    </location>
</feature>
<sequence length="247" mass="26580">MPVKINLDHSKIKHMKKTLSALICGVAVLALSVARPAAAQTRVGLQAGINFADVSAKNESGQKGETSPMAGLRIGLTADIPLGGDFFLQPGAFYVQKGFKQERGGYYGLANDFRVKVSYIDVPLHLLYKPALAGGRLLFGAGPYAAYGTDGTWTAENTILIGDIMTDNKGKTIFRNDYSEGEFGNYLYGKPWDFGLGLLAGYEFGGRISAQLNMQLGIANLEPETSGTRRSGSLYNRSFGLAVGYKF</sequence>
<keyword evidence="1" id="KW-0732">Signal</keyword>
<evidence type="ECO:0000259" key="2">
    <source>
        <dbReference type="Pfam" id="PF13568"/>
    </source>
</evidence>
<dbReference type="EMBL" id="PYLS01000005">
    <property type="protein sequence ID" value="PST82572.1"/>
    <property type="molecule type" value="Genomic_DNA"/>
</dbReference>
<keyword evidence="4" id="KW-1185">Reference proteome</keyword>
<dbReference type="Proteomes" id="UP000240912">
    <property type="component" value="Unassembled WGS sequence"/>
</dbReference>
<protein>
    <submittedName>
        <fullName evidence="3">PorT family protein</fullName>
    </submittedName>
</protein>
<accession>A0A2T3HJF9</accession>
<evidence type="ECO:0000313" key="3">
    <source>
        <dbReference type="EMBL" id="PST82572.1"/>
    </source>
</evidence>
<dbReference type="Pfam" id="PF13568">
    <property type="entry name" value="OMP_b-brl_2"/>
    <property type="match status" value="1"/>
</dbReference>
<proteinExistence type="predicted"/>
<feature type="chain" id="PRO_5015437261" evidence="1">
    <location>
        <begin position="40"/>
        <end position="247"/>
    </location>
</feature>
<feature type="signal peptide" evidence="1">
    <location>
        <begin position="1"/>
        <end position="39"/>
    </location>
</feature>
<comment type="caution">
    <text evidence="3">The sequence shown here is derived from an EMBL/GenBank/DDBJ whole genome shotgun (WGS) entry which is preliminary data.</text>
</comment>
<reference evidence="3 4" key="1">
    <citation type="submission" date="2018-03" db="EMBL/GenBank/DDBJ databases">
        <authorList>
            <person name="Keele B.F."/>
        </authorList>
    </citation>
    <scope>NUCLEOTIDE SEQUENCE [LARGE SCALE GENOMIC DNA]</scope>
    <source>
        <strain evidence="3 4">YL28-9</strain>
    </source>
</reference>
<dbReference type="InterPro" id="IPR025665">
    <property type="entry name" value="Beta-barrel_OMP_2"/>
</dbReference>
<dbReference type="OrthoDB" id="1011748at2"/>
<name>A0A2T3HJF9_9SPHI</name>
<evidence type="ECO:0000313" key="4">
    <source>
        <dbReference type="Proteomes" id="UP000240912"/>
    </source>
</evidence>